<accession>A0A9P7Z0Z8</accession>
<dbReference type="SUPFAM" id="SSF52266">
    <property type="entry name" value="SGNH hydrolase"/>
    <property type="match status" value="1"/>
</dbReference>
<evidence type="ECO:0000259" key="1">
    <source>
        <dbReference type="Pfam" id="PF13472"/>
    </source>
</evidence>
<dbReference type="AlphaFoldDB" id="A0A9P7Z0Z8"/>
<dbReference type="InterPro" id="IPR036514">
    <property type="entry name" value="SGNH_hydro_sf"/>
</dbReference>
<dbReference type="Gene3D" id="3.40.50.1110">
    <property type="entry name" value="SGNH hydrolase"/>
    <property type="match status" value="1"/>
</dbReference>
<dbReference type="InterPro" id="IPR013830">
    <property type="entry name" value="SGNH_hydro"/>
</dbReference>
<evidence type="ECO:0000313" key="2">
    <source>
        <dbReference type="EMBL" id="KAG9243385.1"/>
    </source>
</evidence>
<gene>
    <name evidence="2" type="ORF">BJ878DRAFT_510991</name>
</gene>
<dbReference type="OrthoDB" id="408760at2759"/>
<protein>
    <submittedName>
        <fullName evidence="2">GDSL-like lipase/acylhydrolase</fullName>
    </submittedName>
</protein>
<proteinExistence type="predicted"/>
<dbReference type="Proteomes" id="UP000887226">
    <property type="component" value="Unassembled WGS sequence"/>
</dbReference>
<reference evidence="2" key="1">
    <citation type="journal article" date="2021" name="IMA Fungus">
        <title>Genomic characterization of three marine fungi, including Emericellopsis atlantica sp. nov. with signatures of a generalist lifestyle and marine biomass degradation.</title>
        <authorList>
            <person name="Hagestad O.C."/>
            <person name="Hou L."/>
            <person name="Andersen J.H."/>
            <person name="Hansen E.H."/>
            <person name="Altermark B."/>
            <person name="Li C."/>
            <person name="Kuhnert E."/>
            <person name="Cox R.J."/>
            <person name="Crous P.W."/>
            <person name="Spatafora J.W."/>
            <person name="Lail K."/>
            <person name="Amirebrahimi M."/>
            <person name="Lipzen A."/>
            <person name="Pangilinan J."/>
            <person name="Andreopoulos W."/>
            <person name="Hayes R.D."/>
            <person name="Ng V."/>
            <person name="Grigoriev I.V."/>
            <person name="Jackson S.A."/>
            <person name="Sutton T.D.S."/>
            <person name="Dobson A.D.W."/>
            <person name="Rama T."/>
        </authorList>
    </citation>
    <scope>NUCLEOTIDE SEQUENCE</scope>
    <source>
        <strain evidence="2">TRa3180A</strain>
    </source>
</reference>
<organism evidence="2 3">
    <name type="scientific">Calycina marina</name>
    <dbReference type="NCBI Taxonomy" id="1763456"/>
    <lineage>
        <taxon>Eukaryota</taxon>
        <taxon>Fungi</taxon>
        <taxon>Dikarya</taxon>
        <taxon>Ascomycota</taxon>
        <taxon>Pezizomycotina</taxon>
        <taxon>Leotiomycetes</taxon>
        <taxon>Helotiales</taxon>
        <taxon>Pezizellaceae</taxon>
        <taxon>Calycina</taxon>
    </lineage>
</organism>
<sequence>MRQDLRVLAFGDSLTEGYSNWGAQWTPYSESKAFEAILDATGDVFQIVVEGQSGDFAIAFRRRMEQRYSTTSTRSPLYDWAIVLGGTNDLAYGRGAKEIFDALVDISNIPLEHGAKVLMLTVPECQHRSEGLERRRTELNDLIMNDGRRNVYKLDLHAAIPYHAMDKEEREKIWDDGLHLTPEGYERMGKVVAERLVELIKETKE</sequence>
<dbReference type="EMBL" id="MU253982">
    <property type="protein sequence ID" value="KAG9243385.1"/>
    <property type="molecule type" value="Genomic_DNA"/>
</dbReference>
<dbReference type="GO" id="GO:0004622">
    <property type="term" value="F:phosphatidylcholine lysophospholipase activity"/>
    <property type="evidence" value="ECO:0007669"/>
    <property type="project" value="TreeGrafter"/>
</dbReference>
<feature type="domain" description="SGNH hydrolase-type esterase" evidence="1">
    <location>
        <begin position="9"/>
        <end position="187"/>
    </location>
</feature>
<dbReference type="PANTHER" id="PTHR30383">
    <property type="entry name" value="THIOESTERASE 1/PROTEASE 1/LYSOPHOSPHOLIPASE L1"/>
    <property type="match status" value="1"/>
</dbReference>
<keyword evidence="3" id="KW-1185">Reference proteome</keyword>
<dbReference type="PANTHER" id="PTHR30383:SF19">
    <property type="entry name" value="FIBRONECTIN TYPE-III DOMAIN-CONTAINING PROTEIN"/>
    <property type="match status" value="1"/>
</dbReference>
<dbReference type="Pfam" id="PF13472">
    <property type="entry name" value="Lipase_GDSL_2"/>
    <property type="match status" value="1"/>
</dbReference>
<evidence type="ECO:0000313" key="3">
    <source>
        <dbReference type="Proteomes" id="UP000887226"/>
    </source>
</evidence>
<name>A0A9P7Z0Z8_9HELO</name>
<comment type="caution">
    <text evidence="2">The sequence shown here is derived from an EMBL/GenBank/DDBJ whole genome shotgun (WGS) entry which is preliminary data.</text>
</comment>
<dbReference type="InterPro" id="IPR051532">
    <property type="entry name" value="Ester_Hydrolysis_Enzymes"/>
</dbReference>
<dbReference type="CDD" id="cd00229">
    <property type="entry name" value="SGNH_hydrolase"/>
    <property type="match status" value="1"/>
</dbReference>